<protein>
    <submittedName>
        <fullName evidence="2">Uncharacterized protein</fullName>
    </submittedName>
</protein>
<dbReference type="RefSeq" id="WP_281844183.1">
    <property type="nucleotide sequence ID" value="NZ_BSCH01000001.1"/>
</dbReference>
<feature type="region of interest" description="Disordered" evidence="1">
    <location>
        <begin position="36"/>
        <end position="62"/>
    </location>
</feature>
<reference evidence="2" key="2">
    <citation type="submission" date="2022-11" db="EMBL/GenBank/DDBJ databases">
        <title>Draft genome sequence of Sellimonas catena strain 18CBH55.</title>
        <authorList>
            <person name="Atsushi H."/>
            <person name="Moriya O."/>
            <person name="Mitsuo S."/>
        </authorList>
    </citation>
    <scope>NUCLEOTIDE SEQUENCE</scope>
    <source>
        <strain evidence="2">18CBH55</strain>
    </source>
</reference>
<name>A0A9W6C9Q9_9FIRM</name>
<gene>
    <name evidence="2" type="ORF">Selli2_00760</name>
</gene>
<evidence type="ECO:0000313" key="2">
    <source>
        <dbReference type="EMBL" id="GLG88650.1"/>
    </source>
</evidence>
<reference evidence="2" key="3">
    <citation type="journal article" date="2023" name="Int. J. Syst. Evol. Microbiol.">
        <title>Sellimonas catena sp. nov., isolated from human faeces.</title>
        <authorList>
            <person name="Hisatomi A."/>
            <person name="Ohkuma M."/>
            <person name="Sakamoto M."/>
        </authorList>
    </citation>
    <scope>NUCLEOTIDE SEQUENCE</scope>
    <source>
        <strain evidence="2">18CBH55</strain>
    </source>
</reference>
<organism evidence="2 3">
    <name type="scientific">Sellimonas catena</name>
    <dbReference type="NCBI Taxonomy" id="2994035"/>
    <lineage>
        <taxon>Bacteria</taxon>
        <taxon>Bacillati</taxon>
        <taxon>Bacillota</taxon>
        <taxon>Clostridia</taxon>
        <taxon>Lachnospirales</taxon>
        <taxon>Lachnospiraceae</taxon>
        <taxon>Sellimonas</taxon>
    </lineage>
</organism>
<comment type="caution">
    <text evidence="2">The sequence shown here is derived from an EMBL/GenBank/DDBJ whole genome shotgun (WGS) entry which is preliminary data.</text>
</comment>
<evidence type="ECO:0000256" key="1">
    <source>
        <dbReference type="SAM" id="MobiDB-lite"/>
    </source>
</evidence>
<sequence length="121" mass="13484">MNRKKILGLCISMLFVIMIFAGITVVVTVTTEPATAGEMAGRSKSQNKGTSEGDKKAAETLIDKTVSREEIEETAGKWTEFELDGNGCERGVYAGKFYYEDFMIYSRTYDKGKTFHIMSVN</sequence>
<accession>A0A9W6C9Q9</accession>
<dbReference type="AlphaFoldDB" id="A0A9W6C9Q9"/>
<evidence type="ECO:0000313" key="3">
    <source>
        <dbReference type="Proteomes" id="UP001145094"/>
    </source>
</evidence>
<proteinExistence type="predicted"/>
<dbReference type="EMBL" id="BSCH01000001">
    <property type="protein sequence ID" value="GLG88650.1"/>
    <property type="molecule type" value="Genomic_DNA"/>
</dbReference>
<dbReference type="Proteomes" id="UP001145094">
    <property type="component" value="Unassembled WGS sequence"/>
</dbReference>
<feature type="compositionally biased region" description="Basic and acidic residues" evidence="1">
    <location>
        <begin position="51"/>
        <end position="62"/>
    </location>
</feature>
<reference evidence="2" key="1">
    <citation type="submission" date="2022-11" db="EMBL/GenBank/DDBJ databases">
        <title>Draft genome sequence of Sellimonas catena strain 18CBH55.</title>
        <authorList>
            <person name="Hisatomi A."/>
            <person name="Ohkuma M."/>
            <person name="Sakamoto M."/>
        </authorList>
    </citation>
    <scope>NUCLEOTIDE SEQUENCE</scope>
    <source>
        <strain evidence="2">18CBH55</strain>
    </source>
</reference>